<reference evidence="2" key="1">
    <citation type="submission" date="2025-08" db="UniProtKB">
        <authorList>
            <consortium name="RefSeq"/>
        </authorList>
    </citation>
    <scope>IDENTIFICATION</scope>
    <source>
        <strain evidence="2">Mau12</strain>
        <tissue evidence="2">Whole Body</tissue>
    </source>
</reference>
<organism evidence="1 2">
    <name type="scientific">Drosophila mauritiana</name>
    <name type="common">Fruit fly</name>
    <dbReference type="NCBI Taxonomy" id="7226"/>
    <lineage>
        <taxon>Eukaryota</taxon>
        <taxon>Metazoa</taxon>
        <taxon>Ecdysozoa</taxon>
        <taxon>Arthropoda</taxon>
        <taxon>Hexapoda</taxon>
        <taxon>Insecta</taxon>
        <taxon>Pterygota</taxon>
        <taxon>Neoptera</taxon>
        <taxon>Endopterygota</taxon>
        <taxon>Diptera</taxon>
        <taxon>Brachycera</taxon>
        <taxon>Muscomorpha</taxon>
        <taxon>Ephydroidea</taxon>
        <taxon>Drosophilidae</taxon>
        <taxon>Drosophila</taxon>
        <taxon>Sophophora</taxon>
    </lineage>
</organism>
<dbReference type="GeneID" id="117147407"/>
<dbReference type="Proteomes" id="UP000515162">
    <property type="component" value="Chromosome X"/>
</dbReference>
<evidence type="ECO:0000313" key="2">
    <source>
        <dbReference type="RefSeq" id="XP_033170170.1"/>
    </source>
</evidence>
<proteinExistence type="predicted"/>
<name>A0A6P8KKK7_DROMA</name>
<protein>
    <submittedName>
        <fullName evidence="2">Uncharacterized protein LOC117147407</fullName>
    </submittedName>
</protein>
<sequence length="60" mass="6513">MSLRKSDISQLVIQCIDAVGGSAPKSVILSAVSTATRIKFRGLDRKIEDALNKLIVRCII</sequence>
<dbReference type="AlphaFoldDB" id="A0A6P8KKK7"/>
<keyword evidence="1" id="KW-1185">Reference proteome</keyword>
<dbReference type="RefSeq" id="XP_033170170.1">
    <property type="nucleotide sequence ID" value="XM_033314279.1"/>
</dbReference>
<evidence type="ECO:0000313" key="1">
    <source>
        <dbReference type="Proteomes" id="UP000515162"/>
    </source>
</evidence>
<accession>A0A6P8KKK7</accession>
<gene>
    <name evidence="2" type="primary">LOC117147407</name>
</gene>